<dbReference type="Pfam" id="PF00158">
    <property type="entry name" value="Sigma54_activat"/>
    <property type="match status" value="1"/>
</dbReference>
<gene>
    <name evidence="10" type="ORF">DWB85_17500</name>
</gene>
<evidence type="ECO:0000256" key="3">
    <source>
        <dbReference type="ARBA" id="ARBA00023015"/>
    </source>
</evidence>
<dbReference type="RefSeq" id="WP_117957125.1">
    <property type="nucleotide sequence ID" value="NZ_QRAN01000026.1"/>
</dbReference>
<dbReference type="PROSITE" id="PS00688">
    <property type="entry name" value="SIGMA54_INTERACT_3"/>
    <property type="match status" value="1"/>
</dbReference>
<dbReference type="GO" id="GO:0000160">
    <property type="term" value="P:phosphorelay signal transduction system"/>
    <property type="evidence" value="ECO:0007669"/>
    <property type="project" value="InterPro"/>
</dbReference>
<dbReference type="PANTHER" id="PTHR32071">
    <property type="entry name" value="TRANSCRIPTIONAL REGULATORY PROTEIN"/>
    <property type="match status" value="1"/>
</dbReference>
<keyword evidence="1" id="KW-0547">Nucleotide-binding</keyword>
<dbReference type="InterPro" id="IPR027417">
    <property type="entry name" value="P-loop_NTPase"/>
</dbReference>
<dbReference type="GO" id="GO:0006355">
    <property type="term" value="P:regulation of DNA-templated transcription"/>
    <property type="evidence" value="ECO:0007669"/>
    <property type="project" value="InterPro"/>
</dbReference>
<keyword evidence="6" id="KW-0597">Phosphoprotein</keyword>
<dbReference type="InterPro" id="IPR002078">
    <property type="entry name" value="Sigma_54_int"/>
</dbReference>
<dbReference type="InterPro" id="IPR011006">
    <property type="entry name" value="CheY-like_superfamily"/>
</dbReference>
<dbReference type="SUPFAM" id="SSF52540">
    <property type="entry name" value="P-loop containing nucleoside triphosphate hydrolases"/>
    <property type="match status" value="1"/>
</dbReference>
<sequence>MQKILVVEDESVIRNALRRLLERSGYQVSEAGSVQQAEAEFSFADFDLIISDLRLPGAPGTDLIKKAGDVPVLIMTSYASLRSAVDSMRMGAVDYIAKPFDHGDMVSAVERIIADHPTARAQEQDSVAPGNQDMLANGAGIIGNCPAMQTLYSRIGRMAPTESTVLVLGETGTGKELVARSIHQQSSRASKTLISVNCAAIPDTLIESELFGYEKGAFTGANASRMGLIEAADGGTLFLDEIGELPMEAQARLLRFIQEGEIRRIGSVHSRKVDVRLICATHRNLQQLSAEGLFRQDLYYRINVLPLSLPPLRERGKDILHLAESMLQNQAQRQGRSAMHLSPRAIQAITTYQWPGNVRELEHAIERAVILSETEEIDNDSLGIDLELVNINRIRGQEGLSTATANRGGGGGNSSANEPQEDLSLEDYFQRFVLEHQDSMSETELAQKLGVSRKCLWERRQRFGIPRNKSGGARRKTRSGAN</sequence>
<feature type="region of interest" description="Disordered" evidence="7">
    <location>
        <begin position="401"/>
        <end position="420"/>
    </location>
</feature>
<evidence type="ECO:0000259" key="9">
    <source>
        <dbReference type="PROSITE" id="PS50110"/>
    </source>
</evidence>
<keyword evidence="5" id="KW-0804">Transcription</keyword>
<evidence type="ECO:0000256" key="6">
    <source>
        <dbReference type="PROSITE-ProRule" id="PRU00169"/>
    </source>
</evidence>
<dbReference type="SUPFAM" id="SSF52172">
    <property type="entry name" value="CheY-like"/>
    <property type="match status" value="1"/>
</dbReference>
<dbReference type="PROSITE" id="PS00675">
    <property type="entry name" value="SIGMA54_INTERACT_1"/>
    <property type="match status" value="1"/>
</dbReference>
<dbReference type="CDD" id="cd00009">
    <property type="entry name" value="AAA"/>
    <property type="match status" value="1"/>
</dbReference>
<dbReference type="GO" id="GO:0003677">
    <property type="term" value="F:DNA binding"/>
    <property type="evidence" value="ECO:0007669"/>
    <property type="project" value="UniProtKB-KW"/>
</dbReference>
<dbReference type="SMART" id="SM00448">
    <property type="entry name" value="REC"/>
    <property type="match status" value="1"/>
</dbReference>
<evidence type="ECO:0000256" key="1">
    <source>
        <dbReference type="ARBA" id="ARBA00022741"/>
    </source>
</evidence>
<dbReference type="CDD" id="cd00156">
    <property type="entry name" value="REC"/>
    <property type="match status" value="1"/>
</dbReference>
<dbReference type="InterPro" id="IPR025944">
    <property type="entry name" value="Sigma_54_int_dom_CS"/>
</dbReference>
<dbReference type="SMART" id="SM00382">
    <property type="entry name" value="AAA"/>
    <property type="match status" value="1"/>
</dbReference>
<dbReference type="PROSITE" id="PS50110">
    <property type="entry name" value="RESPONSE_REGULATORY"/>
    <property type="match status" value="1"/>
</dbReference>
<evidence type="ECO:0000256" key="4">
    <source>
        <dbReference type="ARBA" id="ARBA00023125"/>
    </source>
</evidence>
<dbReference type="Proteomes" id="UP000265509">
    <property type="component" value="Unassembled WGS sequence"/>
</dbReference>
<dbReference type="AlphaFoldDB" id="A0A3L7DTR1"/>
<proteinExistence type="predicted"/>
<dbReference type="EMBL" id="QRAN01000026">
    <property type="protein sequence ID" value="RLQ20476.1"/>
    <property type="molecule type" value="Genomic_DNA"/>
</dbReference>
<feature type="domain" description="Response regulatory" evidence="9">
    <location>
        <begin position="3"/>
        <end position="113"/>
    </location>
</feature>
<evidence type="ECO:0000313" key="11">
    <source>
        <dbReference type="Proteomes" id="UP000265509"/>
    </source>
</evidence>
<dbReference type="FunFam" id="3.40.50.300:FF:000006">
    <property type="entry name" value="DNA-binding transcriptional regulator NtrC"/>
    <property type="match status" value="1"/>
</dbReference>
<dbReference type="Gene3D" id="3.40.50.2300">
    <property type="match status" value="1"/>
</dbReference>
<keyword evidence="4" id="KW-0238">DNA-binding</keyword>
<dbReference type="GO" id="GO:0005524">
    <property type="term" value="F:ATP binding"/>
    <property type="evidence" value="ECO:0007669"/>
    <property type="project" value="UniProtKB-KW"/>
</dbReference>
<feature type="modified residue" description="4-aspartylphosphate" evidence="6">
    <location>
        <position position="52"/>
    </location>
</feature>
<dbReference type="PROSITE" id="PS00676">
    <property type="entry name" value="SIGMA54_INTERACT_2"/>
    <property type="match status" value="1"/>
</dbReference>
<name>A0A3L7DTR1_9GAMM</name>
<dbReference type="PANTHER" id="PTHR32071:SF117">
    <property type="entry name" value="PTS-DEPENDENT DIHYDROXYACETONE KINASE OPERON REGULATORY PROTEIN-RELATED"/>
    <property type="match status" value="1"/>
</dbReference>
<evidence type="ECO:0000259" key="8">
    <source>
        <dbReference type="PROSITE" id="PS50045"/>
    </source>
</evidence>
<dbReference type="InterPro" id="IPR058031">
    <property type="entry name" value="AAA_lid_NorR"/>
</dbReference>
<protein>
    <submittedName>
        <fullName evidence="10">Response regulator</fullName>
    </submittedName>
</protein>
<dbReference type="Gene3D" id="1.10.8.60">
    <property type="match status" value="1"/>
</dbReference>
<organism evidence="10 11">
    <name type="scientific">Seongchinamella sediminis</name>
    <dbReference type="NCBI Taxonomy" id="2283635"/>
    <lineage>
        <taxon>Bacteria</taxon>
        <taxon>Pseudomonadati</taxon>
        <taxon>Pseudomonadota</taxon>
        <taxon>Gammaproteobacteria</taxon>
        <taxon>Cellvibrionales</taxon>
        <taxon>Halieaceae</taxon>
        <taxon>Seongchinamella</taxon>
    </lineage>
</organism>
<dbReference type="Pfam" id="PF25601">
    <property type="entry name" value="AAA_lid_14"/>
    <property type="match status" value="1"/>
</dbReference>
<reference evidence="10 11" key="1">
    <citation type="submission" date="2018-07" db="EMBL/GenBank/DDBJ databases">
        <title>Halioglobus sp. genome submission.</title>
        <authorList>
            <person name="Ye M.-Q."/>
            <person name="Du Z.-J."/>
        </authorList>
    </citation>
    <scope>NUCLEOTIDE SEQUENCE [LARGE SCALE GENOMIC DNA]</scope>
    <source>
        <strain evidence="10 11">U0301</strain>
    </source>
</reference>
<dbReference type="Pfam" id="PF00072">
    <property type="entry name" value="Response_reg"/>
    <property type="match status" value="1"/>
</dbReference>
<evidence type="ECO:0000256" key="2">
    <source>
        <dbReference type="ARBA" id="ARBA00022840"/>
    </source>
</evidence>
<keyword evidence="11" id="KW-1185">Reference proteome</keyword>
<evidence type="ECO:0000256" key="7">
    <source>
        <dbReference type="SAM" id="MobiDB-lite"/>
    </source>
</evidence>
<keyword evidence="3" id="KW-0805">Transcription regulation</keyword>
<evidence type="ECO:0000256" key="5">
    <source>
        <dbReference type="ARBA" id="ARBA00023163"/>
    </source>
</evidence>
<dbReference type="PROSITE" id="PS50045">
    <property type="entry name" value="SIGMA54_INTERACT_4"/>
    <property type="match status" value="1"/>
</dbReference>
<accession>A0A3L7DTR1</accession>
<dbReference type="InterPro" id="IPR025662">
    <property type="entry name" value="Sigma_54_int_dom_ATP-bd_1"/>
</dbReference>
<dbReference type="InterPro" id="IPR025943">
    <property type="entry name" value="Sigma_54_int_dom_ATP-bd_2"/>
</dbReference>
<dbReference type="Gene3D" id="3.40.50.300">
    <property type="entry name" value="P-loop containing nucleotide triphosphate hydrolases"/>
    <property type="match status" value="1"/>
</dbReference>
<dbReference type="InterPro" id="IPR001789">
    <property type="entry name" value="Sig_transdc_resp-reg_receiver"/>
</dbReference>
<keyword evidence="2" id="KW-0067">ATP-binding</keyword>
<dbReference type="InterPro" id="IPR003593">
    <property type="entry name" value="AAA+_ATPase"/>
</dbReference>
<feature type="domain" description="Sigma-54 factor interaction" evidence="8">
    <location>
        <begin position="141"/>
        <end position="370"/>
    </location>
</feature>
<comment type="caution">
    <text evidence="10">The sequence shown here is derived from an EMBL/GenBank/DDBJ whole genome shotgun (WGS) entry which is preliminary data.</text>
</comment>
<evidence type="ECO:0000313" key="10">
    <source>
        <dbReference type="EMBL" id="RLQ20476.1"/>
    </source>
</evidence>
<dbReference type="OrthoDB" id="9804019at2"/>